<dbReference type="PROSITE" id="PS00966">
    <property type="entry name" value="PMI_I_2"/>
    <property type="match status" value="1"/>
</dbReference>
<dbReference type="Gene3D" id="2.60.120.10">
    <property type="entry name" value="Jelly Rolls"/>
    <property type="match status" value="2"/>
</dbReference>
<evidence type="ECO:0000313" key="18">
    <source>
        <dbReference type="EMBL" id="KAL2748029.1"/>
    </source>
</evidence>
<sequence>MLMELICAVQNYDWGKYGTNSIVATLIKTANPKFIINEEKPYAELWMGTHPNGPSYLKEKDISLEEYIQKNTNVLGIEIQQKFGSSLPFLFKVLSIRKALSIQAHPDKKKAEQLHLQHPEIYKDSNHKPELAIALTEFEALCGFRPIEEIKEYFKLLPELRAVIGEDLVHECMIINDPENIVPFKKCFHSLMTCDHNLVMLQLEHLLERLSYLDKSSQVTLNGDLLQKLHLDYPGDVGCFGIYIFNYITLQPGEALYLAPNEPHAYIYGDCIECMACSDNVVRAGLTPKLKDVETLTEILTYKCESLFAKKFYGYFEDNYTEIFQPPVPDFAVAKILIPSDKMTYELIPRRTASILIIINGRAETHTSQILQKGSILFVHANEKIMLKILKEHCSLLMFQAFANTLAKIIFNLQSMT</sequence>
<feature type="active site" evidence="13">
    <location>
        <position position="283"/>
    </location>
</feature>
<feature type="binding site" evidence="14">
    <location>
        <position position="264"/>
    </location>
    <ligand>
        <name>Zn(2+)</name>
        <dbReference type="ChEBI" id="CHEBI:29105"/>
    </ligand>
</feature>
<keyword evidence="7" id="KW-0963">Cytoplasm</keyword>
<evidence type="ECO:0000256" key="5">
    <source>
        <dbReference type="ARBA" id="ARBA00011956"/>
    </source>
</evidence>
<dbReference type="PANTHER" id="PTHR10309:SF0">
    <property type="entry name" value="MANNOSE-6-PHOSPHATE ISOMERASE"/>
    <property type="match status" value="1"/>
</dbReference>
<dbReference type="InterPro" id="IPR018050">
    <property type="entry name" value="Pmannose_isomerase-type1_CS"/>
</dbReference>
<comment type="caution">
    <text evidence="18">The sequence shown here is derived from an EMBL/GenBank/DDBJ whole genome shotgun (WGS) entry which is preliminary data.</text>
</comment>
<evidence type="ECO:0000259" key="16">
    <source>
        <dbReference type="Pfam" id="PF20511"/>
    </source>
</evidence>
<dbReference type="EC" id="5.3.1.8" evidence="5"/>
<dbReference type="GO" id="GO:0004476">
    <property type="term" value="F:mannose-6-phosphate isomerase activity"/>
    <property type="evidence" value="ECO:0007669"/>
    <property type="project" value="UniProtKB-EC"/>
</dbReference>
<evidence type="ECO:0000256" key="10">
    <source>
        <dbReference type="ARBA" id="ARBA00023235"/>
    </source>
</evidence>
<dbReference type="GO" id="GO:0046872">
    <property type="term" value="F:metal ion binding"/>
    <property type="evidence" value="ECO:0007669"/>
    <property type="project" value="UniProtKB-KW"/>
</dbReference>
<dbReference type="PROSITE" id="PS00965">
    <property type="entry name" value="PMI_I_1"/>
    <property type="match status" value="1"/>
</dbReference>
<evidence type="ECO:0000256" key="2">
    <source>
        <dbReference type="ARBA" id="ARBA00004496"/>
    </source>
</evidence>
<evidence type="ECO:0000256" key="6">
    <source>
        <dbReference type="ARBA" id="ARBA00018236"/>
    </source>
</evidence>
<evidence type="ECO:0000259" key="17">
    <source>
        <dbReference type="Pfam" id="PF20512"/>
    </source>
</evidence>
<feature type="domain" description="Phosphomannose isomerase type I catalytic" evidence="16">
    <location>
        <begin position="2"/>
        <end position="146"/>
    </location>
</feature>
<evidence type="ECO:0000256" key="1">
    <source>
        <dbReference type="ARBA" id="ARBA00000757"/>
    </source>
</evidence>
<dbReference type="PIRSF" id="PIRSF001480">
    <property type="entry name" value="Mannose-6-phosphate_isomerase"/>
    <property type="match status" value="1"/>
</dbReference>
<proteinExistence type="inferred from homology"/>
<dbReference type="InterPro" id="IPR011051">
    <property type="entry name" value="RmlC_Cupin_sf"/>
</dbReference>
<evidence type="ECO:0000256" key="12">
    <source>
        <dbReference type="ARBA" id="ARBA00030762"/>
    </source>
</evidence>
<gene>
    <name evidence="18" type="ORF">V1477_003924</name>
</gene>
<comment type="catalytic activity">
    <reaction evidence="1">
        <text>D-mannose 6-phosphate = D-fructose 6-phosphate</text>
        <dbReference type="Rhea" id="RHEA:12356"/>
        <dbReference type="ChEBI" id="CHEBI:58735"/>
        <dbReference type="ChEBI" id="CHEBI:61527"/>
        <dbReference type="EC" id="5.3.1.8"/>
    </reaction>
</comment>
<keyword evidence="10 18" id="KW-0413">Isomerase</keyword>
<feature type="binding site" evidence="14">
    <location>
        <position position="105"/>
    </location>
    <ligand>
        <name>Zn(2+)</name>
        <dbReference type="ChEBI" id="CHEBI:29105"/>
    </ligand>
</feature>
<dbReference type="FunFam" id="2.60.120.10:FF:000030">
    <property type="entry name" value="Mannose-6-phosphate isomerase ManA"/>
    <property type="match status" value="1"/>
</dbReference>
<protein>
    <recommendedName>
        <fullName evidence="6">Mannose-6-phosphate isomerase</fullName>
        <ecNumber evidence="5">5.3.1.8</ecNumber>
    </recommendedName>
    <alternativeName>
        <fullName evidence="11">Phosphohexomutase</fullName>
    </alternativeName>
    <alternativeName>
        <fullName evidence="12">Phosphomannose isomerase</fullName>
    </alternativeName>
</protein>
<dbReference type="InterPro" id="IPR046457">
    <property type="entry name" value="PMI_typeI_cat"/>
</dbReference>
<dbReference type="InterPro" id="IPR001250">
    <property type="entry name" value="Man6P_Isoase-1"/>
</dbReference>
<comment type="similarity">
    <text evidence="4">Belongs to the mannose-6-phosphate isomerase type 1 family.</text>
</comment>
<evidence type="ECO:0000313" key="19">
    <source>
        <dbReference type="Proteomes" id="UP001607303"/>
    </source>
</evidence>
<dbReference type="Proteomes" id="UP001607303">
    <property type="component" value="Unassembled WGS sequence"/>
</dbReference>
<dbReference type="FunFam" id="2.60.120.10:FF:000044">
    <property type="entry name" value="Mannose-6-phosphate isomerase"/>
    <property type="match status" value="1"/>
</dbReference>
<evidence type="ECO:0000256" key="14">
    <source>
        <dbReference type="PIRSR" id="PIRSR001480-2"/>
    </source>
</evidence>
<name>A0ABD2CSC8_VESMC</name>
<evidence type="ECO:0000256" key="15">
    <source>
        <dbReference type="RuleBase" id="RU004248"/>
    </source>
</evidence>
<dbReference type="Pfam" id="PF20511">
    <property type="entry name" value="PMI_typeI_cat"/>
    <property type="match status" value="1"/>
</dbReference>
<dbReference type="NCBIfam" id="TIGR00218">
    <property type="entry name" value="manA"/>
    <property type="match status" value="1"/>
</dbReference>
<dbReference type="InterPro" id="IPR014710">
    <property type="entry name" value="RmlC-like_jellyroll"/>
</dbReference>
<evidence type="ECO:0000256" key="7">
    <source>
        <dbReference type="ARBA" id="ARBA00022490"/>
    </source>
</evidence>
<feature type="domain" description="Phosphomannose isomerase type I helical insertion" evidence="17">
    <location>
        <begin position="182"/>
        <end position="244"/>
    </location>
</feature>
<keyword evidence="19" id="KW-1185">Reference proteome</keyword>
<dbReference type="AlphaFoldDB" id="A0ABD2CSC8"/>
<keyword evidence="9 14" id="KW-0862">Zinc</keyword>
<evidence type="ECO:0000256" key="11">
    <source>
        <dbReference type="ARBA" id="ARBA00029741"/>
    </source>
</evidence>
<dbReference type="EMBL" id="JAYRBN010000034">
    <property type="protein sequence ID" value="KAL2748029.1"/>
    <property type="molecule type" value="Genomic_DNA"/>
</dbReference>
<feature type="binding site" evidence="14">
    <location>
        <position position="130"/>
    </location>
    <ligand>
        <name>Zn(2+)</name>
        <dbReference type="ChEBI" id="CHEBI:29105"/>
    </ligand>
</feature>
<dbReference type="Pfam" id="PF20512">
    <property type="entry name" value="PMI_typeI_hel"/>
    <property type="match status" value="1"/>
</dbReference>
<comment type="cofactor">
    <cofactor evidence="14">
        <name>Zn(2+)</name>
        <dbReference type="ChEBI" id="CHEBI:29105"/>
    </cofactor>
    <text evidence="14">Binds 1 zinc ion per subunit.</text>
</comment>
<evidence type="ECO:0000256" key="8">
    <source>
        <dbReference type="ARBA" id="ARBA00022723"/>
    </source>
</evidence>
<evidence type="ECO:0000256" key="9">
    <source>
        <dbReference type="ARBA" id="ARBA00022833"/>
    </source>
</evidence>
<dbReference type="PRINTS" id="PR00714">
    <property type="entry name" value="MAN6PISMRASE"/>
</dbReference>
<evidence type="ECO:0000256" key="13">
    <source>
        <dbReference type="PIRSR" id="PIRSR001480-1"/>
    </source>
</evidence>
<dbReference type="GO" id="GO:0005737">
    <property type="term" value="C:cytoplasm"/>
    <property type="evidence" value="ECO:0007669"/>
    <property type="project" value="UniProtKB-SubCell"/>
</dbReference>
<accession>A0ABD2CSC8</accession>
<comment type="subcellular location">
    <subcellularLocation>
        <location evidence="2">Cytoplasm</location>
    </subcellularLocation>
</comment>
<dbReference type="CDD" id="cd07011">
    <property type="entry name" value="cupin_PMI_type_I_N"/>
    <property type="match status" value="1"/>
</dbReference>
<dbReference type="PANTHER" id="PTHR10309">
    <property type="entry name" value="MANNOSE-6-PHOSPHATE ISOMERASE"/>
    <property type="match status" value="1"/>
</dbReference>
<comment type="pathway">
    <text evidence="3 15">Nucleotide-sugar biosynthesis; GDP-alpha-D-mannose biosynthesis; alpha-D-mannose 1-phosphate from D-fructose 6-phosphate: step 1/2.</text>
</comment>
<feature type="binding site" evidence="14">
    <location>
        <position position="103"/>
    </location>
    <ligand>
        <name>Zn(2+)</name>
        <dbReference type="ChEBI" id="CHEBI:29105"/>
    </ligand>
</feature>
<dbReference type="Gene3D" id="1.10.441.10">
    <property type="entry name" value="Phosphomannose Isomerase, domain 2"/>
    <property type="match status" value="1"/>
</dbReference>
<evidence type="ECO:0000256" key="3">
    <source>
        <dbReference type="ARBA" id="ARBA00004666"/>
    </source>
</evidence>
<keyword evidence="8 14" id="KW-0479">Metal-binding</keyword>
<dbReference type="InterPro" id="IPR046458">
    <property type="entry name" value="PMI_typeI_hel"/>
</dbReference>
<dbReference type="SUPFAM" id="SSF51182">
    <property type="entry name" value="RmlC-like cupins"/>
    <property type="match status" value="1"/>
</dbReference>
<dbReference type="InterPro" id="IPR016305">
    <property type="entry name" value="Mannose-6-P_Isomerase"/>
</dbReference>
<evidence type="ECO:0000256" key="4">
    <source>
        <dbReference type="ARBA" id="ARBA00010772"/>
    </source>
</evidence>
<reference evidence="18 19" key="1">
    <citation type="journal article" date="2024" name="Ann. Entomol. Soc. Am.">
        <title>Genomic analyses of the southern and eastern yellowjacket wasps (Hymenoptera: Vespidae) reveal evolutionary signatures of social life.</title>
        <authorList>
            <person name="Catto M.A."/>
            <person name="Caine P.B."/>
            <person name="Orr S.E."/>
            <person name="Hunt B.G."/>
            <person name="Goodisman M.A.D."/>
        </authorList>
    </citation>
    <scope>NUCLEOTIDE SEQUENCE [LARGE SCALE GENOMIC DNA]</scope>
    <source>
        <strain evidence="18">232</strain>
        <tissue evidence="18">Head and thorax</tissue>
    </source>
</reference>
<organism evidence="18 19">
    <name type="scientific">Vespula maculifrons</name>
    <name type="common">Eastern yellow jacket</name>
    <name type="synonym">Wasp</name>
    <dbReference type="NCBI Taxonomy" id="7453"/>
    <lineage>
        <taxon>Eukaryota</taxon>
        <taxon>Metazoa</taxon>
        <taxon>Ecdysozoa</taxon>
        <taxon>Arthropoda</taxon>
        <taxon>Hexapoda</taxon>
        <taxon>Insecta</taxon>
        <taxon>Pterygota</taxon>
        <taxon>Neoptera</taxon>
        <taxon>Endopterygota</taxon>
        <taxon>Hymenoptera</taxon>
        <taxon>Apocrita</taxon>
        <taxon>Aculeata</taxon>
        <taxon>Vespoidea</taxon>
        <taxon>Vespidae</taxon>
        <taxon>Vespinae</taxon>
        <taxon>Vespula</taxon>
    </lineage>
</organism>